<evidence type="ECO:0000313" key="9">
    <source>
        <dbReference type="Proteomes" id="UP000284202"/>
    </source>
</evidence>
<dbReference type="AlphaFoldDB" id="A0A418SMF6"/>
<dbReference type="GO" id="GO:0016020">
    <property type="term" value="C:membrane"/>
    <property type="evidence" value="ECO:0007669"/>
    <property type="project" value="UniProtKB-SubCell"/>
</dbReference>
<keyword evidence="9" id="KW-1185">Reference proteome</keyword>
<comment type="caution">
    <text evidence="8">The sequence shown here is derived from an EMBL/GenBank/DDBJ whole genome shotgun (WGS) entry which is preliminary data.</text>
</comment>
<dbReference type="PANTHER" id="PTHR38480">
    <property type="entry name" value="SLR0254 PROTEIN"/>
    <property type="match status" value="1"/>
</dbReference>
<protein>
    <submittedName>
        <fullName evidence="8">RDD family protein</fullName>
    </submittedName>
</protein>
<organism evidence="8 9">
    <name type="scientific">Paracoccus onubensis</name>
    <dbReference type="NCBI Taxonomy" id="1675788"/>
    <lineage>
        <taxon>Bacteria</taxon>
        <taxon>Pseudomonadati</taxon>
        <taxon>Pseudomonadota</taxon>
        <taxon>Alphaproteobacteria</taxon>
        <taxon>Rhodobacterales</taxon>
        <taxon>Paracoccaceae</taxon>
        <taxon>Paracoccus</taxon>
    </lineage>
</organism>
<evidence type="ECO:0000256" key="4">
    <source>
        <dbReference type="ARBA" id="ARBA00023136"/>
    </source>
</evidence>
<dbReference type="Pfam" id="PF06271">
    <property type="entry name" value="RDD"/>
    <property type="match status" value="1"/>
</dbReference>
<name>A0A418SMF6_9RHOB</name>
<evidence type="ECO:0000256" key="1">
    <source>
        <dbReference type="ARBA" id="ARBA00004141"/>
    </source>
</evidence>
<dbReference type="EMBL" id="QZCG01000019">
    <property type="protein sequence ID" value="RJE82146.1"/>
    <property type="molecule type" value="Genomic_DNA"/>
</dbReference>
<dbReference type="Proteomes" id="UP000284202">
    <property type="component" value="Unassembled WGS sequence"/>
</dbReference>
<feature type="region of interest" description="Disordered" evidence="5">
    <location>
        <begin position="275"/>
        <end position="299"/>
    </location>
</feature>
<evidence type="ECO:0000256" key="6">
    <source>
        <dbReference type="SAM" id="Phobius"/>
    </source>
</evidence>
<dbReference type="RefSeq" id="WP_119751912.1">
    <property type="nucleotide sequence ID" value="NZ_QZCG01000019.1"/>
</dbReference>
<evidence type="ECO:0000256" key="2">
    <source>
        <dbReference type="ARBA" id="ARBA00022692"/>
    </source>
</evidence>
<evidence type="ECO:0000313" key="8">
    <source>
        <dbReference type="EMBL" id="RJE82146.1"/>
    </source>
</evidence>
<dbReference type="InterPro" id="IPR010432">
    <property type="entry name" value="RDD"/>
</dbReference>
<sequence length="299" mass="33953">MSSKTLSIHPPEGVPISFALASIGARFGGQLIDILLTYGGLILFFWLMIFTGIWDWSFLAALFFLLSFLVRTPYYIFSELVWNGRTLGKRITKTRVISADGKRLSAYQIVVRNLMKEVEVFMPIVVLFGGDLIGSESKAFMTFWMIAVLCVPLFSKRNQRLGDMIAGTLVVDQPATVLLPDLAVQNPSDRVDFTFTPEQLGVYGRFELQTLEQILREPPHTQEATDRLDAVARTIAEKIGFEGQVPPSDHWDFLSDFYRQQREFLESRHLFGDTRENKFHAGKSEKPTPKARSDSDHRP</sequence>
<gene>
    <name evidence="8" type="ORF">D3P04_21405</name>
</gene>
<feature type="transmembrane region" description="Helical" evidence="6">
    <location>
        <begin position="139"/>
        <end position="155"/>
    </location>
</feature>
<proteinExistence type="predicted"/>
<comment type="subcellular location">
    <subcellularLocation>
        <location evidence="1">Membrane</location>
        <topology evidence="1">Multi-pass membrane protein</topology>
    </subcellularLocation>
</comment>
<keyword evidence="3 6" id="KW-1133">Transmembrane helix</keyword>
<reference evidence="9" key="1">
    <citation type="submission" date="2018-09" db="EMBL/GenBank/DDBJ databases">
        <title>Acidovorax cavernicola nov. sp. isolated from Gruta de las Maravillas (Aracena, Spain).</title>
        <authorList>
            <person name="Jurado V."/>
            <person name="Gutierrez-Patricio S."/>
            <person name="Gonzalez-Pimentel J.L."/>
            <person name="Miller A.Z."/>
            <person name="Laiz L."/>
            <person name="Saiz-Jimenez C."/>
        </authorList>
    </citation>
    <scope>NUCLEOTIDE SEQUENCE [LARGE SCALE GENOMIC DNA]</scope>
    <source>
        <strain evidence="9">1011MAR3C25</strain>
    </source>
</reference>
<feature type="transmembrane region" description="Helical" evidence="6">
    <location>
        <begin position="31"/>
        <end position="50"/>
    </location>
</feature>
<dbReference type="PANTHER" id="PTHR38480:SF1">
    <property type="entry name" value="SLR0254 PROTEIN"/>
    <property type="match status" value="1"/>
</dbReference>
<keyword evidence="4 6" id="KW-0472">Membrane</keyword>
<keyword evidence="2 6" id="KW-0812">Transmembrane</keyword>
<feature type="domain" description="RDD" evidence="7">
    <location>
        <begin position="20"/>
        <end position="167"/>
    </location>
</feature>
<evidence type="ECO:0000256" key="3">
    <source>
        <dbReference type="ARBA" id="ARBA00022989"/>
    </source>
</evidence>
<accession>A0A418SMF6</accession>
<feature type="transmembrane region" description="Helical" evidence="6">
    <location>
        <begin position="56"/>
        <end position="77"/>
    </location>
</feature>
<dbReference type="OrthoDB" id="9787732at2"/>
<evidence type="ECO:0000259" key="7">
    <source>
        <dbReference type="Pfam" id="PF06271"/>
    </source>
</evidence>
<evidence type="ECO:0000256" key="5">
    <source>
        <dbReference type="SAM" id="MobiDB-lite"/>
    </source>
</evidence>